<dbReference type="PANTHER" id="PTHR42702">
    <property type="entry name" value="NUCLEOTIDE PYROPHOSPHOHYDROLASE"/>
    <property type="match status" value="1"/>
</dbReference>
<name>A0A7Y0Q497_9FIRM</name>
<dbReference type="RefSeq" id="WP_169103295.1">
    <property type="nucleotide sequence ID" value="NZ_JABBVZ010000231.1"/>
</dbReference>
<evidence type="ECO:0000313" key="1">
    <source>
        <dbReference type="EMBL" id="NMP25098.1"/>
    </source>
</evidence>
<dbReference type="PIRSF" id="PIRSF036521">
    <property type="entry name" value="UCP036521_pph"/>
    <property type="match status" value="1"/>
</dbReference>
<dbReference type="Gene3D" id="1.10.287.1080">
    <property type="entry name" value="MazG-like"/>
    <property type="match status" value="1"/>
</dbReference>
<dbReference type="PANTHER" id="PTHR42702:SF1">
    <property type="entry name" value="REGULATORY PROTEIN FOR BETA-LACTAMASE"/>
    <property type="match status" value="1"/>
</dbReference>
<organism evidence="1 2">
    <name type="scientific">Sulfobacillus harzensis</name>
    <dbReference type="NCBI Taxonomy" id="2729629"/>
    <lineage>
        <taxon>Bacteria</taxon>
        <taxon>Bacillati</taxon>
        <taxon>Bacillota</taxon>
        <taxon>Clostridia</taxon>
        <taxon>Eubacteriales</taxon>
        <taxon>Clostridiales Family XVII. Incertae Sedis</taxon>
        <taxon>Sulfobacillus</taxon>
    </lineage>
</organism>
<keyword evidence="2" id="KW-1185">Reference proteome</keyword>
<accession>A0A7Y0Q497</accession>
<gene>
    <name evidence="1" type="ORF">HIJ39_22630</name>
</gene>
<evidence type="ECO:0000313" key="2">
    <source>
        <dbReference type="Proteomes" id="UP000533476"/>
    </source>
</evidence>
<proteinExistence type="predicted"/>
<dbReference type="AlphaFoldDB" id="A0A7Y0Q497"/>
<dbReference type="Proteomes" id="UP000533476">
    <property type="component" value="Unassembled WGS sequence"/>
</dbReference>
<reference evidence="1 2" key="1">
    <citation type="submission" date="2020-04" db="EMBL/GenBank/DDBJ databases">
        <authorList>
            <person name="Zhang R."/>
            <person name="Schippers A."/>
        </authorList>
    </citation>
    <scope>NUCLEOTIDE SEQUENCE [LARGE SCALE GENOMIC DNA]</scope>
    <source>
        <strain evidence="1 2">DSM 109850</strain>
    </source>
</reference>
<comment type="caution">
    <text evidence="1">The sequence shown here is derived from an EMBL/GenBank/DDBJ whole genome shotgun (WGS) entry which is preliminary data.</text>
</comment>
<dbReference type="CDD" id="cd11523">
    <property type="entry name" value="NTP-PPase"/>
    <property type="match status" value="1"/>
</dbReference>
<sequence length="97" mass="11287">MDFKQFQAYVQEFSAKHGWHQKPVDTRLCFLMTEVGELTQAVLQWDQQPGPEQRQAVGQEIFDVIWNAVDVANRMGLDITECFHDKMAINASRQWSD</sequence>
<dbReference type="InterPro" id="IPR011411">
    <property type="entry name" value="MazG-related_YvdC"/>
</dbReference>
<dbReference type="EMBL" id="JABBVZ010000231">
    <property type="protein sequence ID" value="NMP25098.1"/>
    <property type="molecule type" value="Genomic_DNA"/>
</dbReference>
<protein>
    <submittedName>
        <fullName evidence="1">Pyrophosphatase</fullName>
    </submittedName>
</protein>
<dbReference type="SUPFAM" id="SSF101386">
    <property type="entry name" value="all-alpha NTP pyrophosphatases"/>
    <property type="match status" value="1"/>
</dbReference>